<dbReference type="EMBL" id="BQKY01000001">
    <property type="protein sequence ID" value="GJN87641.1"/>
    <property type="molecule type" value="Genomic_DNA"/>
</dbReference>
<sequence>MRHTAPSLRALARPHAVAVSRAPLPTSAAALVSARALTTSGPAQAVKDFASAFLHGSEEAKEEMRVQHSKLVGRHKYVHEFQKHKVLPQHVEQYKEKIEGYYRGIHESSEFDARLTGSWEIVVGEVDSFSHIWEYDGLAGFERTKTAIRESRGHLQFFNQEILPLLDRRTSQLCSEFKFFPVVDPQEKGGIYELRTYDLKPGSLLEWEHEWRVGLEARIAAGHTPIGAWYAGIGRLHQVHMIWHYESLEARRDRRAQSWEQDAWSNTVSKRTVQLMCLPAIQTTRLLTSMQSQILKPLPYSPLR</sequence>
<feature type="domain" description="NIPSNAP" evidence="2">
    <location>
        <begin position="192"/>
        <end position="302"/>
    </location>
</feature>
<comment type="similarity">
    <text evidence="1">Belongs to the NipSnap family.</text>
</comment>
<keyword evidence="4" id="KW-1185">Reference proteome</keyword>
<reference evidence="3 4" key="1">
    <citation type="submission" date="2021-12" db="EMBL/GenBank/DDBJ databases">
        <title>High titer production of polyol ester of fatty acids by Rhodotorula paludigena BS15 towards product separation-free biomass refinery.</title>
        <authorList>
            <person name="Mano J."/>
            <person name="Ono H."/>
            <person name="Tanaka T."/>
            <person name="Naito K."/>
            <person name="Sushida H."/>
            <person name="Ike M."/>
            <person name="Tokuyasu K."/>
            <person name="Kitaoka M."/>
        </authorList>
    </citation>
    <scope>NUCLEOTIDE SEQUENCE [LARGE SCALE GENOMIC DNA]</scope>
    <source>
        <strain evidence="3 4">BS15</strain>
    </source>
</reference>
<gene>
    <name evidence="3" type="ORF">Rhopal_000596-T1</name>
</gene>
<feature type="domain" description="NIPSNAP" evidence="2">
    <location>
        <begin position="96"/>
        <end position="175"/>
    </location>
</feature>
<dbReference type="GO" id="GO:0005739">
    <property type="term" value="C:mitochondrion"/>
    <property type="evidence" value="ECO:0007669"/>
    <property type="project" value="TreeGrafter"/>
</dbReference>
<dbReference type="Gene3D" id="3.30.70.100">
    <property type="match status" value="2"/>
</dbReference>
<organism evidence="3 4">
    <name type="scientific">Rhodotorula paludigena</name>
    <dbReference type="NCBI Taxonomy" id="86838"/>
    <lineage>
        <taxon>Eukaryota</taxon>
        <taxon>Fungi</taxon>
        <taxon>Dikarya</taxon>
        <taxon>Basidiomycota</taxon>
        <taxon>Pucciniomycotina</taxon>
        <taxon>Microbotryomycetes</taxon>
        <taxon>Sporidiobolales</taxon>
        <taxon>Sporidiobolaceae</taxon>
        <taxon>Rhodotorula</taxon>
    </lineage>
</organism>
<proteinExistence type="inferred from homology"/>
<name>A0AAV5GDF7_9BASI</name>
<evidence type="ECO:0000256" key="1">
    <source>
        <dbReference type="ARBA" id="ARBA00005291"/>
    </source>
</evidence>
<dbReference type="PANTHER" id="PTHR21017:SF17">
    <property type="entry name" value="PROTEIN NIPSNAP"/>
    <property type="match status" value="1"/>
</dbReference>
<evidence type="ECO:0000259" key="2">
    <source>
        <dbReference type="Pfam" id="PF07978"/>
    </source>
</evidence>
<comment type="caution">
    <text evidence="3">The sequence shown here is derived from an EMBL/GenBank/DDBJ whole genome shotgun (WGS) entry which is preliminary data.</text>
</comment>
<accession>A0AAV5GDF7</accession>
<dbReference type="GO" id="GO:0000423">
    <property type="term" value="P:mitophagy"/>
    <property type="evidence" value="ECO:0007669"/>
    <property type="project" value="UniProtKB-ARBA"/>
</dbReference>
<evidence type="ECO:0000313" key="3">
    <source>
        <dbReference type="EMBL" id="GJN87641.1"/>
    </source>
</evidence>
<evidence type="ECO:0000313" key="4">
    <source>
        <dbReference type="Proteomes" id="UP001342314"/>
    </source>
</evidence>
<dbReference type="InterPro" id="IPR011008">
    <property type="entry name" value="Dimeric_a/b-barrel"/>
</dbReference>
<dbReference type="Proteomes" id="UP001342314">
    <property type="component" value="Unassembled WGS sequence"/>
</dbReference>
<dbReference type="SUPFAM" id="SSF54909">
    <property type="entry name" value="Dimeric alpha+beta barrel"/>
    <property type="match status" value="2"/>
</dbReference>
<dbReference type="Pfam" id="PF07978">
    <property type="entry name" value="NIPSNAP"/>
    <property type="match status" value="2"/>
</dbReference>
<dbReference type="AlphaFoldDB" id="A0AAV5GDF7"/>
<dbReference type="InterPro" id="IPR012577">
    <property type="entry name" value="NIPSNAP"/>
</dbReference>
<protein>
    <recommendedName>
        <fullName evidence="2">NIPSNAP domain-containing protein</fullName>
    </recommendedName>
</protein>
<dbReference type="InterPro" id="IPR051557">
    <property type="entry name" value="NipSnap_domain"/>
</dbReference>
<dbReference type="PANTHER" id="PTHR21017">
    <property type="entry name" value="NIPSNAP-RELATED"/>
    <property type="match status" value="1"/>
</dbReference>